<evidence type="ECO:0000313" key="2">
    <source>
        <dbReference type="Proteomes" id="UP000076584"/>
    </source>
</evidence>
<dbReference type="EMBL" id="LFIW01001507">
    <property type="protein sequence ID" value="KZL82111.1"/>
    <property type="molecule type" value="Genomic_DNA"/>
</dbReference>
<comment type="caution">
    <text evidence="1">The sequence shown here is derived from an EMBL/GenBank/DDBJ whole genome shotgun (WGS) entry which is preliminary data.</text>
</comment>
<dbReference type="Proteomes" id="UP000076584">
    <property type="component" value="Unassembled WGS sequence"/>
</dbReference>
<accession>A0A167C480</accession>
<protein>
    <submittedName>
        <fullName evidence="1">Uncharacterized protein</fullName>
    </submittedName>
</protein>
<feature type="non-terminal residue" evidence="1">
    <location>
        <position position="1"/>
    </location>
</feature>
<keyword evidence="2" id="KW-1185">Reference proteome</keyword>
<organism evidence="1 2">
    <name type="scientific">Colletotrichum incanum</name>
    <name type="common">Soybean anthracnose fungus</name>
    <dbReference type="NCBI Taxonomy" id="1573173"/>
    <lineage>
        <taxon>Eukaryota</taxon>
        <taxon>Fungi</taxon>
        <taxon>Dikarya</taxon>
        <taxon>Ascomycota</taxon>
        <taxon>Pezizomycotina</taxon>
        <taxon>Sordariomycetes</taxon>
        <taxon>Hypocreomycetidae</taxon>
        <taxon>Glomerellales</taxon>
        <taxon>Glomerellaceae</taxon>
        <taxon>Colletotrichum</taxon>
        <taxon>Colletotrichum spaethianum species complex</taxon>
    </lineage>
</organism>
<evidence type="ECO:0000313" key="1">
    <source>
        <dbReference type="EMBL" id="KZL82111.1"/>
    </source>
</evidence>
<dbReference type="AlphaFoldDB" id="A0A167C480"/>
<name>A0A167C480_COLIC</name>
<reference evidence="1 2" key="1">
    <citation type="submission" date="2015-06" db="EMBL/GenBank/DDBJ databases">
        <title>Survival trade-offs in plant roots during colonization by closely related pathogenic and mutualistic fungi.</title>
        <authorList>
            <person name="Hacquard S."/>
            <person name="Kracher B."/>
            <person name="Hiruma K."/>
            <person name="Weinman A."/>
            <person name="Muench P."/>
            <person name="Garrido Oter R."/>
            <person name="Ver Loren van Themaat E."/>
            <person name="Dallerey J.-F."/>
            <person name="Damm U."/>
            <person name="Henrissat B."/>
            <person name="Lespinet O."/>
            <person name="Thon M."/>
            <person name="Kemen E."/>
            <person name="McHardy A.C."/>
            <person name="Schulze-Lefert P."/>
            <person name="O'Connell R.J."/>
        </authorList>
    </citation>
    <scope>NUCLEOTIDE SEQUENCE [LARGE SCALE GENOMIC DNA]</scope>
    <source>
        <strain evidence="1 2">MAFF 238704</strain>
    </source>
</reference>
<gene>
    <name evidence="1" type="ORF">CI238_07604</name>
</gene>
<sequence>LYDTVCNYRTNRPTHIRRIFLYTEALGQLLSTPYIKAILPQDGFRVAYGHLRNHEVFGKTTPWLAARTGYRRMSIDRASGVRITWSISMPQNTSMLWARQACLDVSVRLPLSRSHWLIIVMSSLAGSPKCIMWHIYG</sequence>
<proteinExistence type="predicted"/>